<sequence>MLEKSIWGRNLSSLEMQKVLAEAREREFSAGQAIVRVGESAEHWVGLISGLAKMSVSSADGRETTLISTAAGGWFGEGTLIKRGRWQYDAIAMRDSQVALLPRDTFEWLRNTSIPFNHYLQNLMSARMGSFIALLSQDRLLDSSARVARCLAGLFNPELYPEPGRYLDLRQSELGQLAGVSRQRANIALQALEAAGLITVERRGISVLDLQGLRDYRGLTAQPPAR</sequence>
<dbReference type="RefSeq" id="WP_315648784.1">
    <property type="nucleotide sequence ID" value="NZ_JAVXZY010000001.1"/>
</dbReference>
<dbReference type="SUPFAM" id="SSF51206">
    <property type="entry name" value="cAMP-binding domain-like"/>
    <property type="match status" value="1"/>
</dbReference>
<dbReference type="InterPro" id="IPR012318">
    <property type="entry name" value="HTH_CRP"/>
</dbReference>
<reference evidence="6" key="1">
    <citation type="submission" date="2023-09" db="EMBL/GenBank/DDBJ databases">
        <title>Paucibacter sp. APW11 Genome sequencing and assembly.</title>
        <authorList>
            <person name="Kim I."/>
        </authorList>
    </citation>
    <scope>NUCLEOTIDE SEQUENCE</scope>
    <source>
        <strain evidence="6">APW11</strain>
    </source>
</reference>
<dbReference type="InterPro" id="IPR050397">
    <property type="entry name" value="Env_Response_Regulators"/>
</dbReference>
<dbReference type="CDD" id="cd00038">
    <property type="entry name" value="CAP_ED"/>
    <property type="match status" value="1"/>
</dbReference>
<keyword evidence="7" id="KW-1185">Reference proteome</keyword>
<evidence type="ECO:0000313" key="6">
    <source>
        <dbReference type="EMBL" id="MDT8998443.1"/>
    </source>
</evidence>
<comment type="caution">
    <text evidence="6">The sequence shown here is derived from an EMBL/GenBank/DDBJ whole genome shotgun (WGS) entry which is preliminary data.</text>
</comment>
<keyword evidence="2" id="KW-0238">DNA-binding</keyword>
<keyword evidence="3" id="KW-0804">Transcription</keyword>
<dbReference type="PANTHER" id="PTHR24567">
    <property type="entry name" value="CRP FAMILY TRANSCRIPTIONAL REGULATORY PROTEIN"/>
    <property type="match status" value="1"/>
</dbReference>
<dbReference type="PANTHER" id="PTHR24567:SF68">
    <property type="entry name" value="DNA-BINDING TRANSCRIPTIONAL DUAL REGULATOR CRP"/>
    <property type="match status" value="1"/>
</dbReference>
<dbReference type="SUPFAM" id="SSF46785">
    <property type="entry name" value="Winged helix' DNA-binding domain"/>
    <property type="match status" value="1"/>
</dbReference>
<proteinExistence type="predicted"/>
<dbReference type="Pfam" id="PF00027">
    <property type="entry name" value="cNMP_binding"/>
    <property type="match status" value="1"/>
</dbReference>
<accession>A0ABU3P7F5</accession>
<protein>
    <submittedName>
        <fullName evidence="6">Crp/Fnr family transcriptional regulator</fullName>
    </submittedName>
</protein>
<dbReference type="Gene3D" id="2.60.120.10">
    <property type="entry name" value="Jelly Rolls"/>
    <property type="match status" value="1"/>
</dbReference>
<evidence type="ECO:0000259" key="4">
    <source>
        <dbReference type="PROSITE" id="PS50042"/>
    </source>
</evidence>
<dbReference type="InterPro" id="IPR018490">
    <property type="entry name" value="cNMP-bd_dom_sf"/>
</dbReference>
<name>A0ABU3P7F5_9BURK</name>
<gene>
    <name evidence="6" type="ORF">RQP53_04040</name>
</gene>
<feature type="domain" description="Cyclic nucleotide-binding" evidence="4">
    <location>
        <begin position="7"/>
        <end position="109"/>
    </location>
</feature>
<dbReference type="Proteomes" id="UP001246372">
    <property type="component" value="Unassembled WGS sequence"/>
</dbReference>
<dbReference type="InterPro" id="IPR000595">
    <property type="entry name" value="cNMP-bd_dom"/>
</dbReference>
<dbReference type="PROSITE" id="PS50042">
    <property type="entry name" value="CNMP_BINDING_3"/>
    <property type="match status" value="1"/>
</dbReference>
<evidence type="ECO:0000256" key="1">
    <source>
        <dbReference type="ARBA" id="ARBA00023015"/>
    </source>
</evidence>
<evidence type="ECO:0000313" key="7">
    <source>
        <dbReference type="Proteomes" id="UP001246372"/>
    </source>
</evidence>
<keyword evidence="1" id="KW-0805">Transcription regulation</keyword>
<dbReference type="PROSITE" id="PS51063">
    <property type="entry name" value="HTH_CRP_2"/>
    <property type="match status" value="1"/>
</dbReference>
<dbReference type="SMART" id="SM00100">
    <property type="entry name" value="cNMP"/>
    <property type="match status" value="1"/>
</dbReference>
<dbReference type="InterPro" id="IPR014710">
    <property type="entry name" value="RmlC-like_jellyroll"/>
</dbReference>
<evidence type="ECO:0000256" key="2">
    <source>
        <dbReference type="ARBA" id="ARBA00023125"/>
    </source>
</evidence>
<feature type="domain" description="HTH crp-type" evidence="5">
    <location>
        <begin position="141"/>
        <end position="211"/>
    </location>
</feature>
<dbReference type="EMBL" id="JAVXZY010000001">
    <property type="protein sequence ID" value="MDT8998443.1"/>
    <property type="molecule type" value="Genomic_DNA"/>
</dbReference>
<dbReference type="Gene3D" id="1.10.10.10">
    <property type="entry name" value="Winged helix-like DNA-binding domain superfamily/Winged helix DNA-binding domain"/>
    <property type="match status" value="1"/>
</dbReference>
<evidence type="ECO:0000259" key="5">
    <source>
        <dbReference type="PROSITE" id="PS51063"/>
    </source>
</evidence>
<dbReference type="Pfam" id="PF13545">
    <property type="entry name" value="HTH_Crp_2"/>
    <property type="match status" value="1"/>
</dbReference>
<organism evidence="6 7">
    <name type="scientific">Roseateles aquae</name>
    <dbReference type="NCBI Taxonomy" id="3077235"/>
    <lineage>
        <taxon>Bacteria</taxon>
        <taxon>Pseudomonadati</taxon>
        <taxon>Pseudomonadota</taxon>
        <taxon>Betaproteobacteria</taxon>
        <taxon>Burkholderiales</taxon>
        <taxon>Sphaerotilaceae</taxon>
        <taxon>Roseateles</taxon>
    </lineage>
</organism>
<dbReference type="InterPro" id="IPR036388">
    <property type="entry name" value="WH-like_DNA-bd_sf"/>
</dbReference>
<dbReference type="InterPro" id="IPR036390">
    <property type="entry name" value="WH_DNA-bd_sf"/>
</dbReference>
<evidence type="ECO:0000256" key="3">
    <source>
        <dbReference type="ARBA" id="ARBA00023163"/>
    </source>
</evidence>